<organism evidence="3 4">
    <name type="scientific">Haloplanus rubicundus</name>
    <dbReference type="NCBI Taxonomy" id="1547898"/>
    <lineage>
        <taxon>Archaea</taxon>
        <taxon>Methanobacteriati</taxon>
        <taxon>Methanobacteriota</taxon>
        <taxon>Stenosarchaea group</taxon>
        <taxon>Halobacteria</taxon>
        <taxon>Halobacteriales</taxon>
        <taxon>Haloferacaceae</taxon>
        <taxon>Haloplanus</taxon>
    </lineage>
</organism>
<dbReference type="OrthoDB" id="306403at2157"/>
<keyword evidence="1" id="KW-0472">Membrane</keyword>
<name>A0A345E4Y2_9EURY</name>
<feature type="transmembrane region" description="Helical" evidence="1">
    <location>
        <begin position="76"/>
        <end position="98"/>
    </location>
</feature>
<dbReference type="AlphaFoldDB" id="A0A345E4Y2"/>
<dbReference type="EMBL" id="CP031150">
    <property type="protein sequence ID" value="AXG07254.1"/>
    <property type="molecule type" value="Genomic_DNA"/>
</dbReference>
<keyword evidence="1" id="KW-0812">Transmembrane</keyword>
<dbReference type="InterPro" id="IPR043717">
    <property type="entry name" value="DUF5658"/>
</dbReference>
<dbReference type="KEGG" id="haj:DU500_12935"/>
<keyword evidence="1" id="KW-1133">Transmembrane helix</keyword>
<feature type="transmembrane region" description="Helical" evidence="1">
    <location>
        <begin position="105"/>
        <end position="128"/>
    </location>
</feature>
<dbReference type="Pfam" id="PF18902">
    <property type="entry name" value="DUF5658"/>
    <property type="match status" value="1"/>
</dbReference>
<reference evidence="3 4" key="1">
    <citation type="submission" date="2018-07" db="EMBL/GenBank/DDBJ databases">
        <title>Genome sequences of Haloplanus sp. CBA1113.</title>
        <authorList>
            <person name="Kim Y.B."/>
            <person name="Roh S.W."/>
        </authorList>
    </citation>
    <scope>NUCLEOTIDE SEQUENCE [LARGE SCALE GENOMIC DNA]</scope>
    <source>
        <strain evidence="3 4">CBA1113</strain>
    </source>
</reference>
<sequence length="129" mass="12902">MSTDTARSQSTETTWPTLGGTRLDALATGTTTHASVLWIVAMTALVADGALTVYGIRLGLTEVNPVAAGLIADVGIVPALAILKGGAVAVAVIGWVVMPADYRGLVPAGLALPWAVASVVNVVAVGLAL</sequence>
<gene>
    <name evidence="3" type="ORF">DU500_12935</name>
</gene>
<proteinExistence type="predicted"/>
<evidence type="ECO:0000313" key="3">
    <source>
        <dbReference type="EMBL" id="AXG07254.1"/>
    </source>
</evidence>
<dbReference type="Proteomes" id="UP000253273">
    <property type="component" value="Chromosome"/>
</dbReference>
<evidence type="ECO:0000256" key="1">
    <source>
        <dbReference type="SAM" id="Phobius"/>
    </source>
</evidence>
<evidence type="ECO:0000259" key="2">
    <source>
        <dbReference type="Pfam" id="PF18902"/>
    </source>
</evidence>
<feature type="transmembrane region" description="Helical" evidence="1">
    <location>
        <begin position="36"/>
        <end position="56"/>
    </location>
</feature>
<dbReference type="GeneID" id="37284306"/>
<accession>A0A345E4Y2</accession>
<keyword evidence="4" id="KW-1185">Reference proteome</keyword>
<feature type="domain" description="DUF5658" evidence="2">
    <location>
        <begin position="41"/>
        <end position="123"/>
    </location>
</feature>
<protein>
    <recommendedName>
        <fullName evidence="2">DUF5658 domain-containing protein</fullName>
    </recommendedName>
</protein>
<evidence type="ECO:0000313" key="4">
    <source>
        <dbReference type="Proteomes" id="UP000253273"/>
    </source>
</evidence>
<dbReference type="RefSeq" id="WP_114586385.1">
    <property type="nucleotide sequence ID" value="NZ_CP031150.1"/>
</dbReference>